<keyword evidence="1" id="KW-0472">Membrane</keyword>
<keyword evidence="3" id="KW-1185">Reference proteome</keyword>
<organism evidence="2 3">
    <name type="scientific">Aspergillus pseudotamarii</name>
    <dbReference type="NCBI Taxonomy" id="132259"/>
    <lineage>
        <taxon>Eukaryota</taxon>
        <taxon>Fungi</taxon>
        <taxon>Dikarya</taxon>
        <taxon>Ascomycota</taxon>
        <taxon>Pezizomycotina</taxon>
        <taxon>Eurotiomycetes</taxon>
        <taxon>Eurotiomycetidae</taxon>
        <taxon>Eurotiales</taxon>
        <taxon>Aspergillaceae</taxon>
        <taxon>Aspergillus</taxon>
        <taxon>Aspergillus subgen. Circumdati</taxon>
    </lineage>
</organism>
<keyword evidence="1" id="KW-0812">Transmembrane</keyword>
<evidence type="ECO:0000313" key="2">
    <source>
        <dbReference type="EMBL" id="KAE8132009.1"/>
    </source>
</evidence>
<reference evidence="2 3" key="1">
    <citation type="submission" date="2019-04" db="EMBL/GenBank/DDBJ databases">
        <title>Friends and foes A comparative genomics study of 23 Aspergillus species from section Flavi.</title>
        <authorList>
            <consortium name="DOE Joint Genome Institute"/>
            <person name="Kjaerbolling I."/>
            <person name="Vesth T."/>
            <person name="Frisvad J.C."/>
            <person name="Nybo J.L."/>
            <person name="Theobald S."/>
            <person name="Kildgaard S."/>
            <person name="Isbrandt T."/>
            <person name="Kuo A."/>
            <person name="Sato A."/>
            <person name="Lyhne E.K."/>
            <person name="Kogle M.E."/>
            <person name="Wiebenga A."/>
            <person name="Kun R.S."/>
            <person name="Lubbers R.J."/>
            <person name="Makela M.R."/>
            <person name="Barry K."/>
            <person name="Chovatia M."/>
            <person name="Clum A."/>
            <person name="Daum C."/>
            <person name="Haridas S."/>
            <person name="He G."/>
            <person name="LaButti K."/>
            <person name="Lipzen A."/>
            <person name="Mondo S."/>
            <person name="Riley R."/>
            <person name="Salamov A."/>
            <person name="Simmons B.A."/>
            <person name="Magnuson J.K."/>
            <person name="Henrissat B."/>
            <person name="Mortensen U.H."/>
            <person name="Larsen T.O."/>
            <person name="Devries R.P."/>
            <person name="Grigoriev I.V."/>
            <person name="Machida M."/>
            <person name="Baker S.E."/>
            <person name="Andersen M.R."/>
        </authorList>
    </citation>
    <scope>NUCLEOTIDE SEQUENCE [LARGE SCALE GENOMIC DNA]</scope>
    <source>
        <strain evidence="2 3">CBS 117625</strain>
    </source>
</reference>
<feature type="transmembrane region" description="Helical" evidence="1">
    <location>
        <begin position="38"/>
        <end position="56"/>
    </location>
</feature>
<evidence type="ECO:0000256" key="1">
    <source>
        <dbReference type="SAM" id="Phobius"/>
    </source>
</evidence>
<dbReference type="AlphaFoldDB" id="A0A5N6SDS7"/>
<dbReference type="EMBL" id="ML743643">
    <property type="protein sequence ID" value="KAE8132009.1"/>
    <property type="molecule type" value="Genomic_DNA"/>
</dbReference>
<gene>
    <name evidence="2" type="ORF">BDV38DRAFT_262576</name>
</gene>
<dbReference type="GeneID" id="43640317"/>
<accession>A0A5N6SDS7</accession>
<proteinExistence type="predicted"/>
<dbReference type="RefSeq" id="XP_031908072.1">
    <property type="nucleotide sequence ID" value="XM_032056107.1"/>
</dbReference>
<dbReference type="Proteomes" id="UP000325672">
    <property type="component" value="Unassembled WGS sequence"/>
</dbReference>
<sequence length="76" mass="8582">MLSVIKGYEGFVHEFCVTSLCPGGRGGYFRYGCSPSSILLHIFMYSFSSPIGCVLIESIHLMDIMTICHRDNKRMQ</sequence>
<name>A0A5N6SDS7_ASPPS</name>
<keyword evidence="1" id="KW-1133">Transmembrane helix</keyword>
<protein>
    <submittedName>
        <fullName evidence="2">Uncharacterized protein</fullName>
    </submittedName>
</protein>
<evidence type="ECO:0000313" key="3">
    <source>
        <dbReference type="Proteomes" id="UP000325672"/>
    </source>
</evidence>